<evidence type="ECO:0000256" key="1">
    <source>
        <dbReference type="SAM" id="MobiDB-lite"/>
    </source>
</evidence>
<dbReference type="InterPro" id="IPR006141">
    <property type="entry name" value="Intein_N"/>
</dbReference>
<dbReference type="NCBIfam" id="NF012211">
    <property type="entry name" value="tand_rpt_95"/>
    <property type="match status" value="17"/>
</dbReference>
<evidence type="ECO:0000259" key="2">
    <source>
        <dbReference type="Pfam" id="PF13403"/>
    </source>
</evidence>
<dbReference type="Gene3D" id="2.60.40.3440">
    <property type="match status" value="17"/>
</dbReference>
<feature type="region of interest" description="Disordered" evidence="1">
    <location>
        <begin position="111"/>
        <end position="136"/>
    </location>
</feature>
<protein>
    <recommendedName>
        <fullName evidence="2">Hedgehog/Intein (Hint) domain-containing protein</fullName>
    </recommendedName>
</protein>
<dbReference type="PROSITE" id="PS50817">
    <property type="entry name" value="INTEIN_N_TER"/>
    <property type="match status" value="1"/>
</dbReference>
<dbReference type="KEGG" id="rbg:BG454_17630"/>
<name>A0A2K8KD97_9RHOB</name>
<dbReference type="Pfam" id="PF17963">
    <property type="entry name" value="Big_9"/>
    <property type="match status" value="17"/>
</dbReference>
<dbReference type="Pfam" id="PF13403">
    <property type="entry name" value="Hint_2"/>
    <property type="match status" value="1"/>
</dbReference>
<gene>
    <name evidence="3" type="ORF">BG454_17630</name>
</gene>
<reference evidence="3 4" key="1">
    <citation type="submission" date="2017-11" db="EMBL/GenBank/DDBJ databases">
        <title>Revised Sequence and Annotation of the Rhodobaca barguzinensis strain alga05 Genome.</title>
        <authorList>
            <person name="Kopejtka K."/>
            <person name="Tomasch J.M."/>
            <person name="Bunk B."/>
            <person name="Koblizek M."/>
        </authorList>
    </citation>
    <scope>NUCLEOTIDE SEQUENCE [LARGE SCALE GENOMIC DNA]</scope>
    <source>
        <strain evidence="4">alga05</strain>
    </source>
</reference>
<proteinExistence type="predicted"/>
<evidence type="ECO:0000313" key="4">
    <source>
        <dbReference type="Proteomes" id="UP000228948"/>
    </source>
</evidence>
<organism evidence="3 4">
    <name type="scientific">Roseinatronobacter bogoriensis subsp. barguzinensis</name>
    <dbReference type="NCBI Taxonomy" id="441209"/>
    <lineage>
        <taxon>Bacteria</taxon>
        <taxon>Pseudomonadati</taxon>
        <taxon>Pseudomonadota</taxon>
        <taxon>Alphaproteobacteria</taxon>
        <taxon>Rhodobacterales</taxon>
        <taxon>Paracoccaceae</taxon>
        <taxon>Roseinatronobacter</taxon>
    </lineage>
</organism>
<keyword evidence="4" id="KW-1185">Reference proteome</keyword>
<dbReference type="EMBL" id="CP024899">
    <property type="protein sequence ID" value="ATX67404.1"/>
    <property type="molecule type" value="Genomic_DNA"/>
</dbReference>
<dbReference type="Gene3D" id="2.170.16.10">
    <property type="entry name" value="Hedgehog/Intein (Hint) domain"/>
    <property type="match status" value="1"/>
</dbReference>
<dbReference type="PANTHER" id="PTHR34720">
    <property type="entry name" value="MICROCYSTIN DEPENDENT PROTEIN"/>
    <property type="match status" value="1"/>
</dbReference>
<dbReference type="GO" id="GO:0016539">
    <property type="term" value="P:intein-mediated protein splicing"/>
    <property type="evidence" value="ECO:0007669"/>
    <property type="project" value="InterPro"/>
</dbReference>
<sequence>MTSGNWTWKKSGLLWKKVWNNAPNANDDAFSGDFNEPVKGNVLANDTDKDGDKLSVVSVTQPKNGTVKMFSDGNFTYTPNDGFSGTDTFTYKISDGKGGYGTAKVTITVDEDPHVADDDNDGDDTDQTPDDEDCPKGGFNAAKFDAISLNYSDAVNDSIKVSATNASSGDSVIYRNAATLEDGTVVSARLVLVEKSNKHLEVNLAFSDDYEIVLNANNNAHMGGETATFRLEFFDQETGAPVSLNPALVFADLDKNQGAEVITINDPNLLNVGVSDNSNVNVNFDGGSSVTGSGTADNIDPNLLESQFLVLYDDTSEITFTMTSRHVNSGLNFGEAVPENFNMLTNADPIAADDTYEGEFDAVITGNVLDNDTDPDKDTICVTSNTDPANGTVTVNPDGTFSYTPNTGFSGTDQFTYTISDGNGGTDTATVTLTVAEDPNPDCPKGGFNPEAFDAISLKFSEAEDGSIGVGNDNATAGDSVIYRNAATLEDGTVVSARLVLVEKSNEHLKVDLAFGDEAEILLNGNNNPNVGGETATFRLEFFDQATGTPVNLHPALVFADLDKNQGAEVITINDPNLLNVGVSDNSNVDVNFDGGSSVTGSGTVDNIDPDLLESQFLVLYDDTNAITFTMTSRDVNSGLNFGEAVPQNFNMLTNADPIAADDMYEVEFNADITGNVLDNDMDPDKDKICVISNTDPSNGTVTVNQDGTFTYTPNPDFTGTDQFTYTVTDGNGGTDTATVTLTVGAAPNSPPDAVNDAFSGNFNQPIEGDLLANDSDPDGDDLTVIGNTDPLNGTVTVNQDGTFTYTPTTGFAGTDQFTYTISDGNGGTDTATVTLTVAPNTAPDAANDSFTGDFNQPIEGDVLANDSDPDGDDLTVIGNTDPLNGTVTVNQDGTFTYTPETGFAGTDQFTYTISDGNGGTDTATVTLTVGEDPNSPPDAVNDAFSGNFNQPIEGDLLANDSDPDGDDLTVIGNTDPANGTVTVNPDGTFTYTPTTGFAGTDQFTYTISDGNGGTDTATVTLTVAPNTAPDAANDSFTGDFNQPIEGDVLANDSDPDGDDLTVIGNTDPLNGTVTVNQDGTFTYTPETGFAGTDQFTYTISDGNGGTDTATVTLTVGEDPNSPPDAVNDAFSGNFNQPIEGDLLANDSDPDGDDLTVIGNTDPANGTVTVNPDGTFTYTPTTGFAGTDQFTYTISDGNGGTDTATVTLTVAPNTAPDAANDSFTGDFNQPIEGDVLANDSDPDGDDLTVIGNTDPLNGTVTVNQDGTFTYTPETGFAGTDQFTYTISDGNGGTDTATVTLTVGERPNEAPIAVADTINGQEGEPIEGSVLDNDSDPDGDPLKVIDNTAPSNGKLVIGTDGKFIYIPDDGFAGEDSFTYTVSDGNGGTDTATVTLNVNARPEANDDIVNGQEGAPIEGAVLDNDTDVDGDPLTIIGNTEPENGTLLLNDDGTFTYVPDDGFFGQDSFTYTVSDGNGGTDTATVTLNVNAGPDANDDIVNGQEGAPIEGSVLDNDTDADGDPLTIIGNTEPENGTLVLNEDGTFTYVPDDGFSGQDSFTYTVSDGNGGTDTATVTLNVNGAPVAEDDVADGAFNSTIEGSVLDNDSDPDGDDLTVIGNTAPANGSVVINANGQFVYVPNEGFSGEDSFTYTVSDGKGGTDTATVTVNVGEQPNTAPEANDDIVNGQEGAPIEGSVLDNDTDADGDPLTIIGNTEPENGTLVLNEDGTFTYVPDDGFSGQDSFTYTVSDGNGGTDTATVTLNVNGAPVAEDDVADGAFNSAIEGSVLDNDSDPDGDDLTVIGNTAPANGSVVINANGQFVYVPNEGFSGEDSFTYTVSDGNGGTDTATVTVNVAERPNTEPDAENDFFSGAFNQAIEGSVLDNDTDADGDPLTVIGNTDPANGTVTMNPDGTFTYTPNDGFAGEDSFTYTISDGNGGQDTATVNLFTEKECAPANRPPVAVDDKFETMGIDKAFEGNVLDNDSDPDGDPLTVKLNTQPANGTVTMQPDGSFTYKPNAGFFGKDTFEYVVSDGNGGADHATVHITVPCFAAGTLIVTAEGPKLVEDIKIGDKVLTRDDGFQQVRWAGQRTLDTAYLTRNPDFVSVLIRAGALGNQMPRRDLRVSPGHRMLISGYQAELLFGEREVLVAACDLVGQPGIEHDPRPVTYVHIMFDSHQIIDSEGAWSESFQPADVTLNGLDTQQRDELLALFPELATRKGQGEYAAARRVLARHESSALLSM</sequence>
<dbReference type="SUPFAM" id="SSF51294">
    <property type="entry name" value="Hedgehog/intein (Hint) domain"/>
    <property type="match status" value="1"/>
</dbReference>
<evidence type="ECO:0000313" key="3">
    <source>
        <dbReference type="EMBL" id="ATX67404.1"/>
    </source>
</evidence>
<dbReference type="OrthoDB" id="9773411at2"/>
<dbReference type="InterPro" id="IPR028992">
    <property type="entry name" value="Hedgehog/Intein_dom"/>
</dbReference>
<feature type="domain" description="Hedgehog/Intein (Hint)" evidence="2">
    <location>
        <begin position="2043"/>
        <end position="2187"/>
    </location>
</feature>
<dbReference type="InterPro" id="IPR036844">
    <property type="entry name" value="Hint_dom_sf"/>
</dbReference>
<feature type="compositionally biased region" description="Acidic residues" evidence="1">
    <location>
        <begin position="118"/>
        <end position="133"/>
    </location>
</feature>
<accession>A0A2K8KD97</accession>
<dbReference type="STRING" id="441209.GCA_001870665_03495"/>
<dbReference type="PANTHER" id="PTHR34720:SF9">
    <property type="entry name" value="BLR4714 PROTEIN"/>
    <property type="match status" value="1"/>
</dbReference>
<dbReference type="Proteomes" id="UP000228948">
    <property type="component" value="Chromosome"/>
</dbReference>